<reference evidence="1 2" key="2">
    <citation type="submission" date="2017-09" db="EMBL/GenBank/DDBJ databases">
        <title>Extensive intraspecific genome diversity in a model arbuscular mycorrhizal fungus.</title>
        <authorList>
            <person name="Chen E.C."/>
            <person name="Morin E."/>
            <person name="Beaudet D."/>
            <person name="Noel J."/>
            <person name="Ndikumana S."/>
            <person name="Charron P."/>
            <person name="St-Onge C."/>
            <person name="Giorgi J."/>
            <person name="Grigoriev I.V."/>
            <person name="Roux C."/>
            <person name="Martin F.M."/>
            <person name="Corradi N."/>
        </authorList>
    </citation>
    <scope>NUCLEOTIDE SEQUENCE [LARGE SCALE GENOMIC DNA]</scope>
    <source>
        <strain evidence="1 2">A5</strain>
    </source>
</reference>
<feature type="non-terminal residue" evidence="1">
    <location>
        <position position="560"/>
    </location>
</feature>
<evidence type="ECO:0000313" key="1">
    <source>
        <dbReference type="EMBL" id="PKC16320.1"/>
    </source>
</evidence>
<dbReference type="Proteomes" id="UP000232722">
    <property type="component" value="Unassembled WGS sequence"/>
</dbReference>
<protein>
    <submittedName>
        <fullName evidence="1">Uncharacterized protein</fullName>
    </submittedName>
</protein>
<proteinExistence type="predicted"/>
<dbReference type="AlphaFoldDB" id="A0A2N0QB72"/>
<accession>A0A2N0QB72</accession>
<dbReference type="VEuPathDB" id="FungiDB:RhiirA1_403190"/>
<dbReference type="EMBL" id="LLXJ01000051">
    <property type="protein sequence ID" value="PKC16320.1"/>
    <property type="molecule type" value="Genomic_DNA"/>
</dbReference>
<name>A0A2N0QB72_9GLOM</name>
<comment type="caution">
    <text evidence="1">The sequence shown here is derived from an EMBL/GenBank/DDBJ whole genome shotgun (WGS) entry which is preliminary data.</text>
</comment>
<organism evidence="1 2">
    <name type="scientific">Rhizophagus irregularis</name>
    <dbReference type="NCBI Taxonomy" id="588596"/>
    <lineage>
        <taxon>Eukaryota</taxon>
        <taxon>Fungi</taxon>
        <taxon>Fungi incertae sedis</taxon>
        <taxon>Mucoromycota</taxon>
        <taxon>Glomeromycotina</taxon>
        <taxon>Glomeromycetes</taxon>
        <taxon>Glomerales</taxon>
        <taxon>Glomeraceae</taxon>
        <taxon>Rhizophagus</taxon>
    </lineage>
</organism>
<dbReference type="VEuPathDB" id="FungiDB:RhiirA1_389506"/>
<reference evidence="1 2" key="1">
    <citation type="submission" date="2016-04" db="EMBL/GenBank/DDBJ databases">
        <title>Genome analyses suggest a sexual origin of heterokaryosis in a supposedly ancient asexual fungus.</title>
        <authorList>
            <person name="Ropars J."/>
            <person name="Sedzielewska K."/>
            <person name="Noel J."/>
            <person name="Charron P."/>
            <person name="Farinelli L."/>
            <person name="Marton T."/>
            <person name="Kruger M."/>
            <person name="Pelin A."/>
            <person name="Brachmann A."/>
            <person name="Corradi N."/>
        </authorList>
    </citation>
    <scope>NUCLEOTIDE SEQUENCE [LARGE SCALE GENOMIC DNA]</scope>
    <source>
        <strain evidence="1 2">A5</strain>
    </source>
</reference>
<sequence>MDNFQFTSIYPVIERFSKCLNEYSTYLKEQDIKMSENHNLSIPVRSIDDLISVKVYDRIQFNSNSYNRQKYASLNNKLSTIPCWEVMDVEPFVPSEPSKKYTFIHNLPENMCQKFGIFRYSSGNNAFNACFLWRVDESLNNEEIMNKSYTICNRLKSEMPTYHIQFMRKQFQHKADLILDMPTKYHQARALYQDLTGNSSLATNMTEKQIMLKQLLINGDDKVIVDLQHVAVDDRWHGTVVHLSHAISVRDLIAQVTKICPPNTSVPSKQWLRMQFGPNNETVKVSEHATELYEIVAKTNKPYLFLYTDSGPDHQVKFIKTQLALISLFLALDLDYLVAVRCRPERYAEFWKYIEKYLKEHAAVDDRQHRMVVHLSHAISVQDLIAQVTKICSPDTSIPLKQWLRMQFSPNNETIKVSEYYTERLNIKYMVQARQLRVDHPDFHYASALFQYEREMAVRYREYSNLIFIDDKHRCKVRESGYPVAAVEWGKSVIVANGATFAVADHNFTKCELIPNVIMYAKIPQLIDESFYRGKIYVGLKDPVFEPSNAARHATELYEI</sequence>
<evidence type="ECO:0000313" key="2">
    <source>
        <dbReference type="Proteomes" id="UP000232722"/>
    </source>
</evidence>
<gene>
    <name evidence="1" type="ORF">RhiirA5_407138</name>
</gene>